<keyword evidence="2" id="KW-0479">Metal-binding</keyword>
<dbReference type="InterPro" id="IPR011234">
    <property type="entry name" value="Fumarylacetoacetase-like_C"/>
</dbReference>
<comment type="similarity">
    <text evidence="1">Belongs to the FAH family.</text>
</comment>
<dbReference type="GO" id="GO:0046872">
    <property type="term" value="F:metal ion binding"/>
    <property type="evidence" value="ECO:0007669"/>
    <property type="project" value="UniProtKB-KW"/>
</dbReference>
<dbReference type="Pfam" id="PF01557">
    <property type="entry name" value="FAA_hydrolase"/>
    <property type="match status" value="1"/>
</dbReference>
<dbReference type="Proteomes" id="UP000675781">
    <property type="component" value="Unassembled WGS sequence"/>
</dbReference>
<dbReference type="InterPro" id="IPR036663">
    <property type="entry name" value="Fumarylacetoacetase_C_sf"/>
</dbReference>
<proteinExistence type="inferred from homology"/>
<dbReference type="InterPro" id="IPR051121">
    <property type="entry name" value="FAH"/>
</dbReference>
<dbReference type="GO" id="GO:0044281">
    <property type="term" value="P:small molecule metabolic process"/>
    <property type="evidence" value="ECO:0007669"/>
    <property type="project" value="UniProtKB-ARBA"/>
</dbReference>
<protein>
    <submittedName>
        <fullName evidence="4">Fumarylacetoacetate hydrolase family protein</fullName>
    </submittedName>
</protein>
<sequence length="339" mass="36585">MTTAQPSAPFALGVFGAGPGASASSGFPGLVRGDRVLDVSGLGTVNALLSDWDASFDRLAELAVTAPERDWLALADLEVRCPVQPRQILQCGANYRKHVVDIVLAERRADVSTTGHNSDVPEHEARAWAEQMMDERARTGSPYVFSGLPSALTGPHDDIVLPTRGTKHDWELELALVIGRPARHLTREHALEYVAGYTICNDVTTRSLVYRQDLKAIGTDWFAAKNAPTFLPTGPYLVPAAFVPDPAALRITLTHNGVVRQDESVSDLLFDIPSILVYLTSVTELRPGDLVLTGSPAGNGMHWGVFLDEGDVLEGTITGLGTQRNTCVREENQNAKDAP</sequence>
<evidence type="ECO:0000256" key="2">
    <source>
        <dbReference type="ARBA" id="ARBA00022723"/>
    </source>
</evidence>
<dbReference type="RefSeq" id="WP_212528905.1">
    <property type="nucleotide sequence ID" value="NZ_JAGSOG010000057.1"/>
</dbReference>
<dbReference type="EMBL" id="JAGSOG010000057">
    <property type="protein sequence ID" value="MBR7834385.1"/>
    <property type="molecule type" value="Genomic_DNA"/>
</dbReference>
<gene>
    <name evidence="4" type="ORF">KDL01_14010</name>
</gene>
<organism evidence="4 5">
    <name type="scientific">Actinospica durhamensis</name>
    <dbReference type="NCBI Taxonomy" id="1508375"/>
    <lineage>
        <taxon>Bacteria</taxon>
        <taxon>Bacillati</taxon>
        <taxon>Actinomycetota</taxon>
        <taxon>Actinomycetes</taxon>
        <taxon>Catenulisporales</taxon>
        <taxon>Actinospicaceae</taxon>
        <taxon>Actinospica</taxon>
    </lineage>
</organism>
<evidence type="ECO:0000313" key="4">
    <source>
        <dbReference type="EMBL" id="MBR7834385.1"/>
    </source>
</evidence>
<comment type="caution">
    <text evidence="4">The sequence shown here is derived from an EMBL/GenBank/DDBJ whole genome shotgun (WGS) entry which is preliminary data.</text>
</comment>
<evidence type="ECO:0000313" key="5">
    <source>
        <dbReference type="Proteomes" id="UP000675781"/>
    </source>
</evidence>
<dbReference type="Gene3D" id="3.90.850.10">
    <property type="entry name" value="Fumarylacetoacetase-like, C-terminal domain"/>
    <property type="match status" value="1"/>
</dbReference>
<name>A0A941ENL5_9ACTN</name>
<keyword evidence="5" id="KW-1185">Reference proteome</keyword>
<dbReference type="SUPFAM" id="SSF56529">
    <property type="entry name" value="FAH"/>
    <property type="match status" value="1"/>
</dbReference>
<keyword evidence="4" id="KW-0378">Hydrolase</keyword>
<dbReference type="AlphaFoldDB" id="A0A941ENL5"/>
<evidence type="ECO:0000259" key="3">
    <source>
        <dbReference type="Pfam" id="PF01557"/>
    </source>
</evidence>
<feature type="domain" description="Fumarylacetoacetase-like C-terminal" evidence="3">
    <location>
        <begin position="114"/>
        <end position="326"/>
    </location>
</feature>
<evidence type="ECO:0000256" key="1">
    <source>
        <dbReference type="ARBA" id="ARBA00010211"/>
    </source>
</evidence>
<dbReference type="PANTHER" id="PTHR42796:SF4">
    <property type="entry name" value="FUMARYLACETOACETATE HYDROLASE DOMAIN-CONTAINING PROTEIN 2A"/>
    <property type="match status" value="1"/>
</dbReference>
<dbReference type="GO" id="GO:0016787">
    <property type="term" value="F:hydrolase activity"/>
    <property type="evidence" value="ECO:0007669"/>
    <property type="project" value="UniProtKB-KW"/>
</dbReference>
<accession>A0A941ENL5</accession>
<reference evidence="4" key="1">
    <citation type="submission" date="2021-04" db="EMBL/GenBank/DDBJ databases">
        <title>Genome based classification of Actinospica acidithermotolerans sp. nov., an actinobacterium isolated from an Indonesian hot spring.</title>
        <authorList>
            <person name="Kusuma A.B."/>
            <person name="Putra K.E."/>
            <person name="Nafisah S."/>
            <person name="Loh J."/>
            <person name="Nouioui I."/>
            <person name="Goodfellow M."/>
        </authorList>
    </citation>
    <scope>NUCLEOTIDE SEQUENCE</scope>
    <source>
        <strain evidence="4">CSCA 57</strain>
    </source>
</reference>
<dbReference type="PANTHER" id="PTHR42796">
    <property type="entry name" value="FUMARYLACETOACETATE HYDROLASE DOMAIN-CONTAINING PROTEIN 2A-RELATED"/>
    <property type="match status" value="1"/>
</dbReference>